<protein>
    <submittedName>
        <fullName evidence="3">Allophanate hydrolase</fullName>
    </submittedName>
</protein>
<gene>
    <name evidence="3" type="ORF">HP552_06930</name>
</gene>
<proteinExistence type="predicted"/>
<dbReference type="EMBL" id="JABMCB010000160">
    <property type="protein sequence ID" value="NUU74978.1"/>
    <property type="molecule type" value="Genomic_DNA"/>
</dbReference>
<dbReference type="Pfam" id="PF21986">
    <property type="entry name" value="AH_C"/>
    <property type="match status" value="1"/>
</dbReference>
<dbReference type="Proteomes" id="UP000526125">
    <property type="component" value="Unassembled WGS sequence"/>
</dbReference>
<dbReference type="GO" id="GO:0016787">
    <property type="term" value="F:hydrolase activity"/>
    <property type="evidence" value="ECO:0007669"/>
    <property type="project" value="UniProtKB-KW"/>
</dbReference>
<keyword evidence="3" id="KW-0378">Hydrolase</keyword>
<comment type="caution">
    <text evidence="3">The sequence shown here is derived from an EMBL/GenBank/DDBJ whole genome shotgun (WGS) entry which is preliminary data.</text>
</comment>
<evidence type="ECO:0000259" key="1">
    <source>
        <dbReference type="Pfam" id="PF01425"/>
    </source>
</evidence>
<organism evidence="3 4">
    <name type="scientific">Paenibacillus xylanilyticus</name>
    <dbReference type="NCBI Taxonomy" id="248903"/>
    <lineage>
        <taxon>Bacteria</taxon>
        <taxon>Bacillati</taxon>
        <taxon>Bacillota</taxon>
        <taxon>Bacilli</taxon>
        <taxon>Bacillales</taxon>
        <taxon>Paenibacillaceae</taxon>
        <taxon>Paenibacillus</taxon>
    </lineage>
</organism>
<dbReference type="Gene3D" id="1.20.58.1700">
    <property type="match status" value="1"/>
</dbReference>
<dbReference type="InterPro" id="IPR053844">
    <property type="entry name" value="AH_C"/>
</dbReference>
<feature type="domain" description="Allophanate hydrolase C-terminal" evidence="2">
    <location>
        <begin position="454"/>
        <end position="573"/>
    </location>
</feature>
<evidence type="ECO:0000313" key="3">
    <source>
        <dbReference type="EMBL" id="NUU74978.1"/>
    </source>
</evidence>
<dbReference type="InterPro" id="IPR000120">
    <property type="entry name" value="Amidase"/>
</dbReference>
<evidence type="ECO:0000259" key="2">
    <source>
        <dbReference type="Pfam" id="PF21986"/>
    </source>
</evidence>
<dbReference type="Pfam" id="PF01425">
    <property type="entry name" value="Amidase"/>
    <property type="match status" value="1"/>
</dbReference>
<dbReference type="NCBIfam" id="NF006043">
    <property type="entry name" value="PRK08186.1"/>
    <property type="match status" value="1"/>
</dbReference>
<keyword evidence="4" id="KW-1185">Reference proteome</keyword>
<dbReference type="PANTHER" id="PTHR11895:SF169">
    <property type="entry name" value="GLUTAMYL-TRNA(GLN) AMIDOTRANSFERASE"/>
    <property type="match status" value="1"/>
</dbReference>
<dbReference type="Gene3D" id="3.90.1300.10">
    <property type="entry name" value="Amidase signature (AS) domain"/>
    <property type="match status" value="1"/>
</dbReference>
<dbReference type="PANTHER" id="PTHR11895">
    <property type="entry name" value="TRANSAMIDASE"/>
    <property type="match status" value="1"/>
</dbReference>
<feature type="domain" description="Amidase" evidence="1">
    <location>
        <begin position="64"/>
        <end position="438"/>
    </location>
</feature>
<dbReference type="SUPFAM" id="SSF75304">
    <property type="entry name" value="Amidase signature (AS) enzymes"/>
    <property type="match status" value="1"/>
</dbReference>
<evidence type="ECO:0000313" key="4">
    <source>
        <dbReference type="Proteomes" id="UP000526125"/>
    </source>
</evidence>
<sequence length="587" mass="63614">MTVHAIPKIMTIEALRTGYLRGSFTPLEVIESIVQRARDSEDYHVWITPPSLELIAPYLVNIQHMSVTEYPLWGIPFAIKDNIEVRGWPVTAGCPEFSSISEQHAIVVERLIAAGAIPVGKTNLDQFATGLVGTRSPYGETHNALRPELISGGSSSGSAVAVALGQAAFSLGTDTAGSGRIPAALHGLIGYKPAVGAWPSTGLVPACRSIDCITVFAHDLEDAVAVDRTVRGPHSEDPFSKDRPLGPTRAPAKWLLPQGKLNFFGPFAEAYETAWLTAKQTMLQSGLNVEEVDISLLQEAAALLYEGPLVAERWADLEMFVEQHPGTLFPVTENILRTGSKETFTAAALFRAQHRLAEIRRSTEELLQNAVLILPTCGGTWTREQVCQDPVQTNSQMGLYTNHCNLLDLSAIAIPAGKVAEDMPFGITLFTLPEHEAAMVEAAKMVEQYQERILVAVCGLHMRGMSLEPQMTSFGAFFVEEAQTAPAYRLYKLDTNPPKPGLVHTHENGEAIELELWSMPLSSFGAFTAAIPAPLGMGKIQLYDGRVVSGFICEASAAQDGVDMTQLGGWRNIVLGDLEETKQASNV</sequence>
<name>A0A7Y6EUP9_9BACL</name>
<dbReference type="Gene3D" id="3.10.490.10">
    <property type="entry name" value="Gamma-glutamyl cyclotransferase-like"/>
    <property type="match status" value="1"/>
</dbReference>
<accession>A0A7Y6EUP9</accession>
<dbReference type="RefSeq" id="WP_175394839.1">
    <property type="nucleotide sequence ID" value="NZ_JABMCB010000160.1"/>
</dbReference>
<dbReference type="InterPro" id="IPR023631">
    <property type="entry name" value="Amidase_dom"/>
</dbReference>
<dbReference type="InterPro" id="IPR036928">
    <property type="entry name" value="AS_sf"/>
</dbReference>
<dbReference type="AlphaFoldDB" id="A0A7Y6EUP9"/>
<reference evidence="3 4" key="1">
    <citation type="submission" date="2020-05" db="EMBL/GenBank/DDBJ databases">
        <title>Genome Sequencing of Type Strains.</title>
        <authorList>
            <person name="Lemaire J.F."/>
            <person name="Inderbitzin P."/>
            <person name="Gregorio O.A."/>
            <person name="Collins S.B."/>
            <person name="Wespe N."/>
            <person name="Knight-Connoni V."/>
        </authorList>
    </citation>
    <scope>NUCLEOTIDE SEQUENCE [LARGE SCALE GENOMIC DNA]</scope>
    <source>
        <strain evidence="3 4">LMG 21957</strain>
    </source>
</reference>